<dbReference type="AlphaFoldDB" id="M2XFB3"/>
<proteinExistence type="predicted"/>
<feature type="transmembrane region" description="Helical" evidence="2">
    <location>
        <begin position="753"/>
        <end position="776"/>
    </location>
</feature>
<keyword evidence="2" id="KW-1133">Transmembrane helix</keyword>
<evidence type="ECO:0000256" key="1">
    <source>
        <dbReference type="SAM" id="MobiDB-lite"/>
    </source>
</evidence>
<organism evidence="3 4">
    <name type="scientific">Galdieria sulphuraria</name>
    <name type="common">Red alga</name>
    <dbReference type="NCBI Taxonomy" id="130081"/>
    <lineage>
        <taxon>Eukaryota</taxon>
        <taxon>Rhodophyta</taxon>
        <taxon>Bangiophyceae</taxon>
        <taxon>Galdieriales</taxon>
        <taxon>Galdieriaceae</taxon>
        <taxon>Galdieria</taxon>
    </lineage>
</organism>
<keyword evidence="4" id="KW-1185">Reference proteome</keyword>
<protein>
    <submittedName>
        <fullName evidence="3">Uncharacterized protein</fullName>
    </submittedName>
</protein>
<sequence length="793" mass="88804">MDQSFLEGGWLGGLDKASLREPLKPKDNNGLVASSNCFLSNYEHSSDEKQNHSGSKKNSTCIQMIDKSVLREIYDTYSFRGGGFGYRRPGMTVEGFRAVVVDAKLFGKDDIKARREAELVTSAILSKSATNLDFDQFVRALSKLGKRIPWSKIKGEIAEATHLSSEEKVFVTICQTLKGSEYERNRNASPVQTSQSPMRERMAFGRACFSSPKSERERRNSIFKYAAKKNPLCLLIEKNQKAFQVIFTHYMHRETGSSAYESRCSSTPGISTNELRKFAQDFGVFPDFMQLEDLRETMLDVTSNSEILSTPGSAATGNYSIITTCEQFTVCLVMIAYYAFGEQPIKAFEEVIEVDPNEATERLLSLFRRMNFMREKRPAPPMPVNFVRFKDLENCTPSGSTPVRKRQVSVSNSPQSSAERVRRGFNASRILFGTDSESITNDPGVATNSINRKLEKQLSGSCEETPVSEKDYTPVNDWHSSYSSTDRMSRISTVKERLSALSKSSISPETFTNSESKENHAPSSAGTATENSPLAEITLSIGKNTPSAPLIGRPQPFAKTAFHSSQAWNDDESSETLRSSDNKIAKATGRLQIGKTPPFSILPYQNDLKNYQTSEQSELQDLTNEIREANRCLEKATAELELSPFLTDDYKFSPGEALFDDIDFFSEMFPSARKQGVEEFVNTVTPSLYLRSLSKTERFAKKRDNSEDLGTSDQANSIKQLLSDFGKEQTEELSLEGGSGRTKRRSQLKVTSIWSQSFVLLLQMVIMMLFFLAYAYTFGIIGYDPVVDEPFLS</sequence>
<keyword evidence="2" id="KW-0472">Membrane</keyword>
<feature type="region of interest" description="Disordered" evidence="1">
    <location>
        <begin position="398"/>
        <end position="421"/>
    </location>
</feature>
<gene>
    <name evidence="3" type="ORF">Gasu_38990</name>
</gene>
<feature type="compositionally biased region" description="Polar residues" evidence="1">
    <location>
        <begin position="408"/>
        <end position="418"/>
    </location>
</feature>
<keyword evidence="2" id="KW-0812">Transmembrane</keyword>
<evidence type="ECO:0000256" key="2">
    <source>
        <dbReference type="SAM" id="Phobius"/>
    </source>
</evidence>
<feature type="compositionally biased region" description="Polar residues" evidence="1">
    <location>
        <begin position="521"/>
        <end position="532"/>
    </location>
</feature>
<feature type="compositionally biased region" description="Polar residues" evidence="1">
    <location>
        <begin position="502"/>
        <end position="514"/>
    </location>
</feature>
<name>M2XFB3_GALSU</name>
<dbReference type="RefSeq" id="XP_005705212.1">
    <property type="nucleotide sequence ID" value="XM_005705155.1"/>
</dbReference>
<accession>M2XFB3</accession>
<dbReference type="KEGG" id="gsl:Gasu_38990"/>
<feature type="region of interest" description="Disordered" evidence="1">
    <location>
        <begin position="502"/>
        <end position="532"/>
    </location>
</feature>
<evidence type="ECO:0000313" key="3">
    <source>
        <dbReference type="EMBL" id="EME28692.1"/>
    </source>
</evidence>
<dbReference type="OrthoDB" id="10321187at2759"/>
<dbReference type="Gramene" id="EME28692">
    <property type="protein sequence ID" value="EME28692"/>
    <property type="gene ID" value="Gasu_38990"/>
</dbReference>
<reference evidence="4" key="1">
    <citation type="journal article" date="2013" name="Science">
        <title>Gene transfer from bacteria and archaea facilitated evolution of an extremophilic eukaryote.</title>
        <authorList>
            <person name="Schonknecht G."/>
            <person name="Chen W.H."/>
            <person name="Ternes C.M."/>
            <person name="Barbier G.G."/>
            <person name="Shrestha R.P."/>
            <person name="Stanke M."/>
            <person name="Brautigam A."/>
            <person name="Baker B.J."/>
            <person name="Banfield J.F."/>
            <person name="Garavito R.M."/>
            <person name="Carr K."/>
            <person name="Wilkerson C."/>
            <person name="Rensing S.A."/>
            <person name="Gagneul D."/>
            <person name="Dickenson N.E."/>
            <person name="Oesterhelt C."/>
            <person name="Lercher M.J."/>
            <person name="Weber A.P."/>
        </authorList>
    </citation>
    <scope>NUCLEOTIDE SEQUENCE [LARGE SCALE GENOMIC DNA]</scope>
    <source>
        <strain evidence="4">074W</strain>
    </source>
</reference>
<dbReference type="GeneID" id="17087547"/>
<dbReference type="Proteomes" id="UP000030680">
    <property type="component" value="Unassembled WGS sequence"/>
</dbReference>
<dbReference type="EMBL" id="KB454517">
    <property type="protein sequence ID" value="EME28692.1"/>
    <property type="molecule type" value="Genomic_DNA"/>
</dbReference>
<evidence type="ECO:0000313" key="4">
    <source>
        <dbReference type="Proteomes" id="UP000030680"/>
    </source>
</evidence>